<gene>
    <name evidence="1" type="ORF">L1987_66813</name>
</gene>
<dbReference type="EMBL" id="CM042039">
    <property type="protein sequence ID" value="KAI3727006.1"/>
    <property type="molecule type" value="Genomic_DNA"/>
</dbReference>
<sequence length="84" mass="9742">MKPLRRRRLKTIRVTRRTAVVLEILRLQNIPAALQMLVEPVEIRTPKSLWIAKRASWPKRPTGKVQNRLACVTESESVTRGMCH</sequence>
<protein>
    <submittedName>
        <fullName evidence="1">Uncharacterized protein</fullName>
    </submittedName>
</protein>
<keyword evidence="2" id="KW-1185">Reference proteome</keyword>
<evidence type="ECO:0000313" key="1">
    <source>
        <dbReference type="EMBL" id="KAI3727006.1"/>
    </source>
</evidence>
<reference evidence="2" key="1">
    <citation type="journal article" date="2022" name="Mol. Ecol. Resour.">
        <title>The genomes of chicory, endive, great burdock and yacon provide insights into Asteraceae palaeo-polyploidization history and plant inulin production.</title>
        <authorList>
            <person name="Fan W."/>
            <person name="Wang S."/>
            <person name="Wang H."/>
            <person name="Wang A."/>
            <person name="Jiang F."/>
            <person name="Liu H."/>
            <person name="Zhao H."/>
            <person name="Xu D."/>
            <person name="Zhang Y."/>
        </authorList>
    </citation>
    <scope>NUCLEOTIDE SEQUENCE [LARGE SCALE GENOMIC DNA]</scope>
    <source>
        <strain evidence="2">cv. Yunnan</strain>
    </source>
</reference>
<dbReference type="Proteomes" id="UP001056120">
    <property type="component" value="Linkage Group LG22"/>
</dbReference>
<proteinExistence type="predicted"/>
<organism evidence="1 2">
    <name type="scientific">Smallanthus sonchifolius</name>
    <dbReference type="NCBI Taxonomy" id="185202"/>
    <lineage>
        <taxon>Eukaryota</taxon>
        <taxon>Viridiplantae</taxon>
        <taxon>Streptophyta</taxon>
        <taxon>Embryophyta</taxon>
        <taxon>Tracheophyta</taxon>
        <taxon>Spermatophyta</taxon>
        <taxon>Magnoliopsida</taxon>
        <taxon>eudicotyledons</taxon>
        <taxon>Gunneridae</taxon>
        <taxon>Pentapetalae</taxon>
        <taxon>asterids</taxon>
        <taxon>campanulids</taxon>
        <taxon>Asterales</taxon>
        <taxon>Asteraceae</taxon>
        <taxon>Asteroideae</taxon>
        <taxon>Heliantheae alliance</taxon>
        <taxon>Millerieae</taxon>
        <taxon>Smallanthus</taxon>
    </lineage>
</organism>
<accession>A0ACB9BY65</accession>
<comment type="caution">
    <text evidence="1">The sequence shown here is derived from an EMBL/GenBank/DDBJ whole genome shotgun (WGS) entry which is preliminary data.</text>
</comment>
<evidence type="ECO:0000313" key="2">
    <source>
        <dbReference type="Proteomes" id="UP001056120"/>
    </source>
</evidence>
<reference evidence="1 2" key="2">
    <citation type="journal article" date="2022" name="Mol. Ecol. Resour.">
        <title>The genomes of chicory, endive, great burdock and yacon provide insights into Asteraceae paleo-polyploidization history and plant inulin production.</title>
        <authorList>
            <person name="Fan W."/>
            <person name="Wang S."/>
            <person name="Wang H."/>
            <person name="Wang A."/>
            <person name="Jiang F."/>
            <person name="Liu H."/>
            <person name="Zhao H."/>
            <person name="Xu D."/>
            <person name="Zhang Y."/>
        </authorList>
    </citation>
    <scope>NUCLEOTIDE SEQUENCE [LARGE SCALE GENOMIC DNA]</scope>
    <source>
        <strain evidence="2">cv. Yunnan</strain>
        <tissue evidence="1">Leaves</tissue>
    </source>
</reference>
<name>A0ACB9BY65_9ASTR</name>